<evidence type="ECO:0000313" key="1">
    <source>
        <dbReference type="EMBL" id="KST69445.1"/>
    </source>
</evidence>
<name>A0A0V7ZXY5_9CYAN</name>
<keyword evidence="2" id="KW-1185">Reference proteome</keyword>
<proteinExistence type="predicted"/>
<sequence length="266" mass="30534">MLSQTLAPTVRTALVKFEESSSPSAWKCLDKNLLLAQIKLRLQDPFQVNQGKQIFCGPAAILFELVRTQPLRYLEICRSIYETGGFEGKSVRFKASEKLRHSECRLRMNPVDWMILSTLRESENRFLPVEADAPEIMRNLAGLTKSWQMKGWTKEVLGYSYVRYHNTFLYGEWEALKEAREVIASGGVAFGLITSQSLFGKELSFLPSPNHWLSIMGNISIQDDEWEEDNKRISLDVYSWGQKLQIDQDESLFEDYFWGVVLGTGD</sequence>
<dbReference type="RefSeq" id="WP_036264782.1">
    <property type="nucleotide sequence ID" value="NZ_LMTZ01000024.1"/>
</dbReference>
<gene>
    <name evidence="1" type="ORF">BC008_35580</name>
</gene>
<accession>A0A0V7ZXY5</accession>
<comment type="caution">
    <text evidence="1">The sequence shown here is derived from an EMBL/GenBank/DDBJ whole genome shotgun (WGS) entry which is preliminary data.</text>
</comment>
<evidence type="ECO:0000313" key="2">
    <source>
        <dbReference type="Proteomes" id="UP000053372"/>
    </source>
</evidence>
<organism evidence="1 2">
    <name type="scientific">Mastigocoleus testarum BC008</name>
    <dbReference type="NCBI Taxonomy" id="371196"/>
    <lineage>
        <taxon>Bacteria</taxon>
        <taxon>Bacillati</taxon>
        <taxon>Cyanobacteriota</taxon>
        <taxon>Cyanophyceae</taxon>
        <taxon>Nostocales</taxon>
        <taxon>Hapalosiphonaceae</taxon>
        <taxon>Mastigocoleus</taxon>
    </lineage>
</organism>
<protein>
    <submittedName>
        <fullName evidence="1">Uncharacterized protein</fullName>
    </submittedName>
</protein>
<dbReference type="EMBL" id="LMTZ01000024">
    <property type="protein sequence ID" value="KST69445.1"/>
    <property type="molecule type" value="Genomic_DNA"/>
</dbReference>
<dbReference type="Proteomes" id="UP000053372">
    <property type="component" value="Unassembled WGS sequence"/>
</dbReference>
<dbReference type="OrthoDB" id="527753at2"/>
<reference evidence="1 2" key="1">
    <citation type="journal article" date="2015" name="Genome Announc.">
        <title>Draft Genome of the Euendolithic (true boring) Cyanobacterium Mastigocoleus testarum strain BC008.</title>
        <authorList>
            <person name="Guida B.S."/>
            <person name="Garcia-Pichel F."/>
        </authorList>
    </citation>
    <scope>NUCLEOTIDE SEQUENCE [LARGE SCALE GENOMIC DNA]</scope>
    <source>
        <strain evidence="1 2">BC008</strain>
    </source>
</reference>
<dbReference type="AlphaFoldDB" id="A0A0V7ZXY5"/>